<name>A0A9P6LF32_9PEZI</name>
<evidence type="ECO:0000256" key="5">
    <source>
        <dbReference type="ARBA" id="ARBA00023163"/>
    </source>
</evidence>
<evidence type="ECO:0000256" key="6">
    <source>
        <dbReference type="ARBA" id="ARBA00023242"/>
    </source>
</evidence>
<dbReference type="PANTHER" id="PTHR36206">
    <property type="entry name" value="ASPERCRYPTIN BIOSYNTHESIS CLUSTER-SPECIFIC TRANSCRIPTION REGULATOR ATNN-RELATED"/>
    <property type="match status" value="1"/>
</dbReference>
<dbReference type="GO" id="GO:0046872">
    <property type="term" value="F:metal ion binding"/>
    <property type="evidence" value="ECO:0007669"/>
    <property type="project" value="UniProtKB-KW"/>
</dbReference>
<dbReference type="OrthoDB" id="2593732at2759"/>
<dbReference type="Pfam" id="PF11951">
    <property type="entry name" value="Fungal_trans_2"/>
    <property type="match status" value="1"/>
</dbReference>
<evidence type="ECO:0000256" key="4">
    <source>
        <dbReference type="ARBA" id="ARBA00023125"/>
    </source>
</evidence>
<keyword evidence="2" id="KW-0862">Zinc</keyword>
<dbReference type="RefSeq" id="XP_038743210.1">
    <property type="nucleotide sequence ID" value="XM_038891574.1"/>
</dbReference>
<proteinExistence type="predicted"/>
<evidence type="ECO:0000256" key="2">
    <source>
        <dbReference type="ARBA" id="ARBA00022833"/>
    </source>
</evidence>
<keyword evidence="8" id="KW-1185">Reference proteome</keyword>
<comment type="caution">
    <text evidence="7">The sequence shown here is derived from an EMBL/GenBank/DDBJ whole genome shotgun (WGS) entry which is preliminary data.</text>
</comment>
<keyword evidence="4" id="KW-0238">DNA-binding</keyword>
<dbReference type="GO" id="GO:0003677">
    <property type="term" value="F:DNA binding"/>
    <property type="evidence" value="ECO:0007669"/>
    <property type="project" value="UniProtKB-KW"/>
</dbReference>
<gene>
    <name evidence="7" type="ORF">CkaCkLH20_08859</name>
</gene>
<evidence type="ECO:0000256" key="3">
    <source>
        <dbReference type="ARBA" id="ARBA00023015"/>
    </source>
</evidence>
<evidence type="ECO:0000256" key="1">
    <source>
        <dbReference type="ARBA" id="ARBA00022723"/>
    </source>
</evidence>
<organism evidence="7 8">
    <name type="scientific">Colletotrichum karsti</name>
    <dbReference type="NCBI Taxonomy" id="1095194"/>
    <lineage>
        <taxon>Eukaryota</taxon>
        <taxon>Fungi</taxon>
        <taxon>Dikarya</taxon>
        <taxon>Ascomycota</taxon>
        <taxon>Pezizomycotina</taxon>
        <taxon>Sordariomycetes</taxon>
        <taxon>Hypocreomycetidae</taxon>
        <taxon>Glomerellales</taxon>
        <taxon>Glomerellaceae</taxon>
        <taxon>Colletotrichum</taxon>
        <taxon>Colletotrichum boninense species complex</taxon>
    </lineage>
</organism>
<dbReference type="AlphaFoldDB" id="A0A9P6LF32"/>
<evidence type="ECO:0000313" key="8">
    <source>
        <dbReference type="Proteomes" id="UP000781932"/>
    </source>
</evidence>
<keyword evidence="3" id="KW-0805">Transcription regulation</keyword>
<evidence type="ECO:0000313" key="7">
    <source>
        <dbReference type="EMBL" id="KAF9873749.1"/>
    </source>
</evidence>
<keyword evidence="1" id="KW-0479">Metal-binding</keyword>
<dbReference type="PANTHER" id="PTHR36206:SF12">
    <property type="entry name" value="ASPERCRYPTIN BIOSYNTHESIS CLUSTER-SPECIFIC TRANSCRIPTION REGULATOR ATNN-RELATED"/>
    <property type="match status" value="1"/>
</dbReference>
<keyword evidence="5" id="KW-0804">Transcription</keyword>
<keyword evidence="6" id="KW-0539">Nucleus</keyword>
<protein>
    <submittedName>
        <fullName evidence="7">C6 zinc finger domain protein</fullName>
    </submittedName>
</protein>
<dbReference type="Proteomes" id="UP000781932">
    <property type="component" value="Unassembled WGS sequence"/>
</dbReference>
<accession>A0A9P6LF32</accession>
<dbReference type="InterPro" id="IPR052360">
    <property type="entry name" value="Transcr_Regulatory_Proteins"/>
</dbReference>
<dbReference type="EMBL" id="JAATWM020000030">
    <property type="protein sequence ID" value="KAF9873749.1"/>
    <property type="molecule type" value="Genomic_DNA"/>
</dbReference>
<dbReference type="GeneID" id="62164648"/>
<sequence length="440" mass="49704">MGFGHISLLSKLWSNYIVPLGYYSESVKHALIALGCSHRAFLDDWPDEHGLGTQQMYKEMATRQYAKAIYCTSQDMNDLSPTTIRTSLVSCLVFICLEIIQGRYDKAMQHLRSGSRIMRSLAEAATSTHTSAVLSPTQRCMAETVSNYYDQLCDVSDMFMAIGCDTAYLLEQGEVIPDLSFFFRGGHNSSKDSSEPFTSADEARYALHLVDEGFGKFLGYSFRGSLPMPWTDFLNVPEDMSPIEEEGWPGEWVVARHRFDVWSARLAAYTKNLKSDPSTPQSELWEVRLLSFMQMDWSLIIKCLEAPTTQHSHRQAFQDLLEDAESLVYAEDAELKHPVFTLAADVIPRMVFIAGYSGELDLQQRAIALLYAMRRKEGMWDSREIASVLEAILAARECSTWDKEYEKVSLPRLAKMLESLKLYEGNGTIPMATLVDQVAS</sequence>
<reference evidence="7" key="2">
    <citation type="submission" date="2020-11" db="EMBL/GenBank/DDBJ databases">
        <title>Whole genome sequencing of Colletotrichum sp.</title>
        <authorList>
            <person name="Li H."/>
        </authorList>
    </citation>
    <scope>NUCLEOTIDE SEQUENCE</scope>
    <source>
        <strain evidence="7">CkLH20</strain>
    </source>
</reference>
<dbReference type="InterPro" id="IPR021858">
    <property type="entry name" value="Fun_TF"/>
</dbReference>
<reference evidence="7" key="1">
    <citation type="submission" date="2020-03" db="EMBL/GenBank/DDBJ databases">
        <authorList>
            <person name="He L."/>
        </authorList>
    </citation>
    <scope>NUCLEOTIDE SEQUENCE</scope>
    <source>
        <strain evidence="7">CkLH20</strain>
    </source>
</reference>